<feature type="signal peptide" evidence="5">
    <location>
        <begin position="1"/>
        <end position="32"/>
    </location>
</feature>
<evidence type="ECO:0000256" key="4">
    <source>
        <dbReference type="SAM" id="MobiDB-lite"/>
    </source>
</evidence>
<accession>A0ABV8D382</accession>
<dbReference type="RefSeq" id="WP_380432762.1">
    <property type="nucleotide sequence ID" value="NZ_JBHSAC010000086.1"/>
</dbReference>
<dbReference type="InterPro" id="IPR018337">
    <property type="entry name" value="Cell_wall/Cho-bd_repeat"/>
</dbReference>
<keyword evidence="1 5" id="KW-0732">Signal</keyword>
<dbReference type="PROSITE" id="PS51170">
    <property type="entry name" value="CW"/>
    <property type="match status" value="1"/>
</dbReference>
<comment type="caution">
    <text evidence="6">The sequence shown here is derived from an EMBL/GenBank/DDBJ whole genome shotgun (WGS) entry which is preliminary data.</text>
</comment>
<keyword evidence="2" id="KW-0677">Repeat</keyword>
<organism evidence="6 7">
    <name type="scientific">Streptococcus dentapri</name>
    <dbReference type="NCBI Taxonomy" id="573564"/>
    <lineage>
        <taxon>Bacteria</taxon>
        <taxon>Bacillati</taxon>
        <taxon>Bacillota</taxon>
        <taxon>Bacilli</taxon>
        <taxon>Lactobacillales</taxon>
        <taxon>Streptococcaceae</taxon>
        <taxon>Streptococcus</taxon>
    </lineage>
</organism>
<dbReference type="SUPFAM" id="SSF69360">
    <property type="entry name" value="Cell wall binding repeat"/>
    <property type="match status" value="2"/>
</dbReference>
<dbReference type="Pfam" id="PF19127">
    <property type="entry name" value="Choline_bind_3"/>
    <property type="match status" value="2"/>
</dbReference>
<dbReference type="Pfam" id="PF01473">
    <property type="entry name" value="Choline_bind_1"/>
    <property type="match status" value="2"/>
</dbReference>
<dbReference type="Proteomes" id="UP001595901">
    <property type="component" value="Unassembled WGS sequence"/>
</dbReference>
<sequence length="495" mass="55816">MEKQTHFKQHKVKKHWVTIAGTVTLLAASVLAGAVVNADETVVSDQAQANTEQVVEQPVATETTPAQDTITETEQTSALVAEPQDQKALQAPVNGQQAPQETPKVASDDQRQTEEAKQATEQNDKATEKQDLQVDNQVTEQHSQVNENPEAQANDQVVEQASPEQAVDLKIQAPNNSQAAHSFNEKNGRWYFLDANKQKVTGWQTINGQKLYFHNNGEQAKGRAIEIDGATYYFDQDTGNMWTNRFAQITNYDHYNSKYPDWYYFGADGKMLTGWQTIEGRKMYFITANDAKDTPYFKRFEGAQVKGRLQTIDGKDYYFDQDNGGICPNTDVTINGITYQLDENGVAKKIIEHPEDTQKGGHFELKDFYQGEYSAHYKSWVYIGQDGLPVTGQQTINGKKLFFFGGGEQAIDRFAWHNGNTYYFDENGEMVTNQTVEITRGNSSMYSGYQPEYNGWIHISSDGTADDGYKNINGSKYVYKKDANGKWDWVKKEAS</sequence>
<feature type="chain" id="PRO_5045770143" evidence="5">
    <location>
        <begin position="33"/>
        <end position="495"/>
    </location>
</feature>
<proteinExistence type="predicted"/>
<feature type="repeat" description="Cell wall-binding" evidence="3">
    <location>
        <begin position="200"/>
        <end position="219"/>
    </location>
</feature>
<gene>
    <name evidence="6" type="ORF">ACFOSE_09490</name>
</gene>
<dbReference type="Gene3D" id="2.10.270.10">
    <property type="entry name" value="Cholin Binding"/>
    <property type="match status" value="4"/>
</dbReference>
<name>A0ABV8D382_9STRE</name>
<dbReference type="Pfam" id="PF19258">
    <property type="entry name" value="KxYKxGKxW_sig"/>
    <property type="match status" value="1"/>
</dbReference>
<evidence type="ECO:0000313" key="6">
    <source>
        <dbReference type="EMBL" id="MFC3932974.1"/>
    </source>
</evidence>
<dbReference type="InterPro" id="IPR027636">
    <property type="entry name" value="Glucan-bd_rpt"/>
</dbReference>
<feature type="region of interest" description="Disordered" evidence="4">
    <location>
        <begin position="48"/>
        <end position="69"/>
    </location>
</feature>
<keyword evidence="7" id="KW-1185">Reference proteome</keyword>
<protein>
    <submittedName>
        <fullName evidence="6">KxYKxGKxW signal peptide domain-containing protein</fullName>
    </submittedName>
</protein>
<evidence type="ECO:0000256" key="2">
    <source>
        <dbReference type="ARBA" id="ARBA00022737"/>
    </source>
</evidence>
<reference evidence="7" key="1">
    <citation type="journal article" date="2019" name="Int. J. Syst. Evol. Microbiol.">
        <title>The Global Catalogue of Microorganisms (GCM) 10K type strain sequencing project: providing services to taxonomists for standard genome sequencing and annotation.</title>
        <authorList>
            <consortium name="The Broad Institute Genomics Platform"/>
            <consortium name="The Broad Institute Genome Sequencing Center for Infectious Disease"/>
            <person name="Wu L."/>
            <person name="Ma J."/>
        </authorList>
    </citation>
    <scope>NUCLEOTIDE SEQUENCE [LARGE SCALE GENOMIC DNA]</scope>
    <source>
        <strain evidence="7">CCUG 58728</strain>
    </source>
</reference>
<dbReference type="NCBIfam" id="TIGR04035">
    <property type="entry name" value="glucan_65_rpt"/>
    <property type="match status" value="2"/>
</dbReference>
<evidence type="ECO:0000256" key="5">
    <source>
        <dbReference type="SAM" id="SignalP"/>
    </source>
</evidence>
<dbReference type="InterPro" id="IPR022263">
    <property type="entry name" value="KxYKxGKxW"/>
</dbReference>
<evidence type="ECO:0000256" key="3">
    <source>
        <dbReference type="PROSITE-ProRule" id="PRU00591"/>
    </source>
</evidence>
<dbReference type="EMBL" id="JBHSAC010000086">
    <property type="protein sequence ID" value="MFC3932974.1"/>
    <property type="molecule type" value="Genomic_DNA"/>
</dbReference>
<evidence type="ECO:0000313" key="7">
    <source>
        <dbReference type="Proteomes" id="UP001595901"/>
    </source>
</evidence>
<dbReference type="NCBIfam" id="TIGR03715">
    <property type="entry name" value="KxYKxGKxW"/>
    <property type="match status" value="1"/>
</dbReference>
<feature type="region of interest" description="Disordered" evidence="4">
    <location>
        <begin position="83"/>
        <end position="163"/>
    </location>
</feature>
<evidence type="ECO:0000256" key="1">
    <source>
        <dbReference type="ARBA" id="ARBA00022729"/>
    </source>
</evidence>
<feature type="compositionally biased region" description="Polar residues" evidence="4">
    <location>
        <begin position="133"/>
        <end position="163"/>
    </location>
</feature>
<feature type="compositionally biased region" description="Basic and acidic residues" evidence="4">
    <location>
        <begin position="106"/>
        <end position="132"/>
    </location>
</feature>